<comment type="subcellular location">
    <subcellularLocation>
        <location evidence="2">Cytoplasm</location>
    </subcellularLocation>
</comment>
<comment type="caution">
    <text evidence="3">The sequence shown here is derived from an EMBL/GenBank/DDBJ whole genome shotgun (WGS) entry which is preliminary data.</text>
</comment>
<keyword evidence="1 2" id="KW-0963">Cytoplasm</keyword>
<dbReference type="RefSeq" id="WP_057869642.1">
    <property type="nucleotide sequence ID" value="NZ_AZDX01000017.1"/>
</dbReference>
<keyword evidence="4" id="KW-1185">Reference proteome</keyword>
<dbReference type="InterPro" id="IPR002882">
    <property type="entry name" value="CofD"/>
</dbReference>
<dbReference type="InterPro" id="IPR038136">
    <property type="entry name" value="CofD-like_dom_sf"/>
</dbReference>
<dbReference type="PANTHER" id="PTHR30135:SF3">
    <property type="entry name" value="GLUCONEOGENESIS FACTOR-RELATED"/>
    <property type="match status" value="1"/>
</dbReference>
<dbReference type="OrthoDB" id="9783842at2"/>
<evidence type="ECO:0000313" key="3">
    <source>
        <dbReference type="EMBL" id="KRL06659.1"/>
    </source>
</evidence>
<sequence>MTKHLLRKQRPNIVVIGGGTGLPVILKALRRKNADITAVVTVADDGGSSGIIRDYINVVPPGDIRNVLVALSDLPEIYKNIFQYRFDSKDQFFSGHAIGNLIIAALSEMNDSGIFNAVQELTAMMKVEGHVYPASNYPLVLNARFKDGSVTSGESEISAAGKTIDKVWVSRSNNEAPEAVPEVIDAIMDADQIVLGPGSLFTSILPNLMISNVGKAVCKTNAEVIYICNIMTQKGETEHFTDADHVRVLHQHLGMNFIDTVLVNTEPVPNDYMDQQKYDEYLYQVKHDFNGLRSLGCRVVSNNFLELRNHGVFHNGSQVVDELLGLTSRPLSWMDSELN</sequence>
<name>A0A0R1MQ40_9LACO</name>
<dbReference type="AlphaFoldDB" id="A0A0R1MQ40"/>
<dbReference type="NCBIfam" id="TIGR01826">
    <property type="entry name" value="CofD_related"/>
    <property type="match status" value="1"/>
</dbReference>
<protein>
    <recommendedName>
        <fullName evidence="2">Putative gluconeogenesis factor</fullName>
    </recommendedName>
</protein>
<evidence type="ECO:0000313" key="4">
    <source>
        <dbReference type="Proteomes" id="UP000051448"/>
    </source>
</evidence>
<dbReference type="Gene3D" id="3.40.50.10680">
    <property type="entry name" value="CofD-like domains"/>
    <property type="match status" value="1"/>
</dbReference>
<dbReference type="PANTHER" id="PTHR30135">
    <property type="entry name" value="UNCHARACTERIZED PROTEIN YVCK-RELATED"/>
    <property type="match status" value="1"/>
</dbReference>
<dbReference type="CDD" id="cd07187">
    <property type="entry name" value="YvcK_like"/>
    <property type="match status" value="1"/>
</dbReference>
<dbReference type="GO" id="GO:0043743">
    <property type="term" value="F:LPPG:FO 2-phospho-L-lactate transferase activity"/>
    <property type="evidence" value="ECO:0007669"/>
    <property type="project" value="InterPro"/>
</dbReference>
<proteinExistence type="inferred from homology"/>
<dbReference type="Proteomes" id="UP000051448">
    <property type="component" value="Unassembled WGS sequence"/>
</dbReference>
<dbReference type="Pfam" id="PF01933">
    <property type="entry name" value="CofD"/>
    <property type="match status" value="1"/>
</dbReference>
<comment type="similarity">
    <text evidence="2">Belongs to the gluconeogenesis factor family.</text>
</comment>
<dbReference type="GO" id="GO:0005737">
    <property type="term" value="C:cytoplasm"/>
    <property type="evidence" value="ECO:0007669"/>
    <property type="project" value="UniProtKB-SubCell"/>
</dbReference>
<organism evidence="3 4">
    <name type="scientific">Liquorilactobacillus hordei DSM 19519</name>
    <dbReference type="NCBI Taxonomy" id="1423759"/>
    <lineage>
        <taxon>Bacteria</taxon>
        <taxon>Bacillati</taxon>
        <taxon>Bacillota</taxon>
        <taxon>Bacilli</taxon>
        <taxon>Lactobacillales</taxon>
        <taxon>Lactobacillaceae</taxon>
        <taxon>Liquorilactobacillus</taxon>
    </lineage>
</organism>
<dbReference type="GO" id="GO:0008360">
    <property type="term" value="P:regulation of cell shape"/>
    <property type="evidence" value="ECO:0007669"/>
    <property type="project" value="UniProtKB-UniRule"/>
</dbReference>
<comment type="function">
    <text evidence="2">Required for morphogenesis under gluconeogenic growth conditions.</text>
</comment>
<reference evidence="3 4" key="1">
    <citation type="journal article" date="2015" name="Genome Announc.">
        <title>Expanding the biotechnology potential of lactobacilli through comparative genomics of 213 strains and associated genera.</title>
        <authorList>
            <person name="Sun Z."/>
            <person name="Harris H.M."/>
            <person name="McCann A."/>
            <person name="Guo C."/>
            <person name="Argimon S."/>
            <person name="Zhang W."/>
            <person name="Yang X."/>
            <person name="Jeffery I.B."/>
            <person name="Cooney J.C."/>
            <person name="Kagawa T.F."/>
            <person name="Liu W."/>
            <person name="Song Y."/>
            <person name="Salvetti E."/>
            <person name="Wrobel A."/>
            <person name="Rasinkangas P."/>
            <person name="Parkhill J."/>
            <person name="Rea M.C."/>
            <person name="O'Sullivan O."/>
            <person name="Ritari J."/>
            <person name="Douillard F.P."/>
            <person name="Paul Ross R."/>
            <person name="Yang R."/>
            <person name="Briner A.E."/>
            <person name="Felis G.E."/>
            <person name="de Vos W.M."/>
            <person name="Barrangou R."/>
            <person name="Klaenhammer T.R."/>
            <person name="Caufield P.W."/>
            <person name="Cui Y."/>
            <person name="Zhang H."/>
            <person name="O'Toole P.W."/>
        </authorList>
    </citation>
    <scope>NUCLEOTIDE SEQUENCE [LARGE SCALE GENOMIC DNA]</scope>
    <source>
        <strain evidence="3 4">DSM 19519</strain>
    </source>
</reference>
<dbReference type="InterPro" id="IPR010119">
    <property type="entry name" value="Gluconeogen_factor"/>
</dbReference>
<dbReference type="GeneID" id="98310597"/>
<evidence type="ECO:0000256" key="2">
    <source>
        <dbReference type="HAMAP-Rule" id="MF_00973"/>
    </source>
</evidence>
<gene>
    <name evidence="3" type="ORF">FC92_GL000519</name>
</gene>
<dbReference type="PATRIC" id="fig|1423759.3.peg.557"/>
<dbReference type="EMBL" id="AZDX01000017">
    <property type="protein sequence ID" value="KRL06659.1"/>
    <property type="molecule type" value="Genomic_DNA"/>
</dbReference>
<dbReference type="STRING" id="1423759.FC92_GL000519"/>
<dbReference type="SUPFAM" id="SSF142338">
    <property type="entry name" value="CofD-like"/>
    <property type="match status" value="1"/>
</dbReference>
<evidence type="ECO:0000256" key="1">
    <source>
        <dbReference type="ARBA" id="ARBA00022490"/>
    </source>
</evidence>
<dbReference type="HAMAP" id="MF_00973">
    <property type="entry name" value="Gluconeogen_factor"/>
    <property type="match status" value="1"/>
</dbReference>
<accession>A0A0R1MQ40</accession>